<evidence type="ECO:0000313" key="3">
    <source>
        <dbReference type="Proteomes" id="UP000502823"/>
    </source>
</evidence>
<dbReference type="PANTHER" id="PTHR14964:SF2">
    <property type="entry name" value="NUCLEAR RECEPTOR-BINDING FACTOR 2"/>
    <property type="match status" value="1"/>
</dbReference>
<evidence type="ECO:0000313" key="2">
    <source>
        <dbReference type="EMBL" id="GFG33590.1"/>
    </source>
</evidence>
<dbReference type="InParanoid" id="A0A6L2PPW3"/>
<gene>
    <name evidence="2" type="ORF">Cfor_01063</name>
</gene>
<organism evidence="2 3">
    <name type="scientific">Coptotermes formosanus</name>
    <name type="common">Formosan subterranean termite</name>
    <dbReference type="NCBI Taxonomy" id="36987"/>
    <lineage>
        <taxon>Eukaryota</taxon>
        <taxon>Metazoa</taxon>
        <taxon>Ecdysozoa</taxon>
        <taxon>Arthropoda</taxon>
        <taxon>Hexapoda</taxon>
        <taxon>Insecta</taxon>
        <taxon>Pterygota</taxon>
        <taxon>Neoptera</taxon>
        <taxon>Polyneoptera</taxon>
        <taxon>Dictyoptera</taxon>
        <taxon>Blattodea</taxon>
        <taxon>Blattoidea</taxon>
        <taxon>Termitoidae</taxon>
        <taxon>Rhinotermitidae</taxon>
        <taxon>Coptotermes</taxon>
    </lineage>
</organism>
<dbReference type="PANTHER" id="PTHR14964">
    <property type="entry name" value="NUCLEAR RECEPTOR BINDING FACTOR 2"/>
    <property type="match status" value="1"/>
</dbReference>
<dbReference type="Proteomes" id="UP000502823">
    <property type="component" value="Unassembled WGS sequence"/>
</dbReference>
<dbReference type="AlphaFoldDB" id="A0A6L2PPW3"/>
<reference evidence="3" key="1">
    <citation type="submission" date="2020-01" db="EMBL/GenBank/DDBJ databases">
        <title>Draft genome sequence of the Termite Coptotermes fromosanus.</title>
        <authorList>
            <person name="Itakura S."/>
            <person name="Yosikawa Y."/>
            <person name="Umezawa K."/>
        </authorList>
    </citation>
    <scope>NUCLEOTIDE SEQUENCE [LARGE SCALE GENOMIC DNA]</scope>
</reference>
<dbReference type="GO" id="GO:0006914">
    <property type="term" value="P:autophagy"/>
    <property type="evidence" value="ECO:0007669"/>
    <property type="project" value="InterPro"/>
</dbReference>
<keyword evidence="1" id="KW-0175">Coiled coil</keyword>
<name>A0A6L2PPW3_COPFO</name>
<dbReference type="Gene3D" id="1.20.58.80">
    <property type="entry name" value="Phosphotransferase system, lactose/cellobiose-type IIA subunit"/>
    <property type="match status" value="1"/>
</dbReference>
<proteinExistence type="predicted"/>
<feature type="coiled-coil region" evidence="1">
    <location>
        <begin position="199"/>
        <end position="226"/>
    </location>
</feature>
<keyword evidence="3" id="KW-1185">Reference proteome</keyword>
<evidence type="ECO:0000256" key="1">
    <source>
        <dbReference type="SAM" id="Coils"/>
    </source>
</evidence>
<dbReference type="EMBL" id="BLKM01005182">
    <property type="protein sequence ID" value="GFG33590.1"/>
    <property type="molecule type" value="Genomic_DNA"/>
</dbReference>
<dbReference type="OrthoDB" id="3694230at2759"/>
<sequence>MPRTTDYLVRGKNGRWEEGENKAHQLERRAEAHLLRKHFDDSIHCYQKAAEKLKEAEQSSNDEIFRQSVKYQQERCIQLQKVVSIKKNQYIADTTRHQKMMQVLTKLEQTSIEQNQETSNLKQLIIRTMEEADSLIEQLVRRDGDELESVKSDNGACGEDTIKVTATKTGKLEGSKWPVDDRTVIEELQTVNYQLRLLVAQLLTQLDASRKEVDMLRERVQLLEEEHHVKSDDVEGNSSVAVARKSSLHVITDSTGGSSPFVYSPCSELSPDVPADTPHIVTRELPVLAPLELPDFDFEQFKKQSSADHSPIS</sequence>
<evidence type="ECO:0008006" key="4">
    <source>
        <dbReference type="Google" id="ProtNLM"/>
    </source>
</evidence>
<accession>A0A6L2PPW3</accession>
<protein>
    <recommendedName>
        <fullName evidence="4">Nuclear receptor-binding factor 2 MIT domain-containing protein</fullName>
    </recommendedName>
</protein>
<dbReference type="InterPro" id="IPR039679">
    <property type="entry name" value="NRBF2"/>
</dbReference>
<dbReference type="SUPFAM" id="SSF140361">
    <property type="entry name" value="MIT domain-like"/>
    <property type="match status" value="1"/>
</dbReference>
<comment type="caution">
    <text evidence="2">The sequence shown here is derived from an EMBL/GenBank/DDBJ whole genome shotgun (WGS) entry which is preliminary data.</text>
</comment>